<name>A0ABU2B455_9MICC</name>
<dbReference type="InterPro" id="IPR050707">
    <property type="entry name" value="HTH_MetabolicPath_Reg"/>
</dbReference>
<dbReference type="SUPFAM" id="SSF55781">
    <property type="entry name" value="GAF domain-like"/>
    <property type="match status" value="1"/>
</dbReference>
<evidence type="ECO:0000313" key="6">
    <source>
        <dbReference type="Proteomes" id="UP001183794"/>
    </source>
</evidence>
<accession>A0ABU2B455</accession>
<keyword evidence="1" id="KW-0805">Transcription regulation</keyword>
<dbReference type="SUPFAM" id="SSF46785">
    <property type="entry name" value="Winged helix' DNA-binding domain"/>
    <property type="match status" value="1"/>
</dbReference>
<organism evidence="5 6">
    <name type="scientific">Enteractinococcus fodinae</name>
    <dbReference type="NCBI Taxonomy" id="684663"/>
    <lineage>
        <taxon>Bacteria</taxon>
        <taxon>Bacillati</taxon>
        <taxon>Actinomycetota</taxon>
        <taxon>Actinomycetes</taxon>
        <taxon>Micrococcales</taxon>
        <taxon>Micrococcaceae</taxon>
    </lineage>
</organism>
<dbReference type="SMART" id="SM00346">
    <property type="entry name" value="HTH_ICLR"/>
    <property type="match status" value="1"/>
</dbReference>
<evidence type="ECO:0000259" key="4">
    <source>
        <dbReference type="PROSITE" id="PS51078"/>
    </source>
</evidence>
<dbReference type="PANTHER" id="PTHR30136:SF24">
    <property type="entry name" value="HTH-TYPE TRANSCRIPTIONAL REPRESSOR ALLR"/>
    <property type="match status" value="1"/>
</dbReference>
<dbReference type="PROSITE" id="PS51078">
    <property type="entry name" value="ICLR_ED"/>
    <property type="match status" value="1"/>
</dbReference>
<dbReference type="InterPro" id="IPR014757">
    <property type="entry name" value="Tscrpt_reg_IclR_C"/>
</dbReference>
<dbReference type="InterPro" id="IPR005471">
    <property type="entry name" value="Tscrpt_reg_IclR_N"/>
</dbReference>
<evidence type="ECO:0000256" key="3">
    <source>
        <dbReference type="ARBA" id="ARBA00023163"/>
    </source>
</evidence>
<dbReference type="Pfam" id="PF01614">
    <property type="entry name" value="IclR_C"/>
    <property type="match status" value="1"/>
</dbReference>
<feature type="domain" description="IclR-ED" evidence="4">
    <location>
        <begin position="66"/>
        <end position="243"/>
    </location>
</feature>
<evidence type="ECO:0000313" key="5">
    <source>
        <dbReference type="EMBL" id="MDR7348031.1"/>
    </source>
</evidence>
<sequence>MSSRSMLAKASDILGAFSAADPVLTQAEITRRAQLAHSTTRRLLTEMVDHGLLERTDDGSFTPGLRLWELGSMSQRVLSLRDAAMPFMTVLNQALGQHVQLAVREGHEAVIVERLSATNAIGLSINLRNRLPLHASATGKVLLAYASEAVITECFARPLAQLTPHTVTDPQLQRADLARIQRQGYAVMRDETQLGVAAVAAPVRTARRQLVAALSVVVPSQFADFDKLIHGVTAAAKAISAAM</sequence>
<evidence type="ECO:0000256" key="2">
    <source>
        <dbReference type="ARBA" id="ARBA00023125"/>
    </source>
</evidence>
<proteinExistence type="predicted"/>
<dbReference type="Gene3D" id="1.10.10.10">
    <property type="entry name" value="Winged helix-like DNA-binding domain superfamily/Winged helix DNA-binding domain"/>
    <property type="match status" value="1"/>
</dbReference>
<dbReference type="GO" id="GO:0003677">
    <property type="term" value="F:DNA binding"/>
    <property type="evidence" value="ECO:0007669"/>
    <property type="project" value="UniProtKB-KW"/>
</dbReference>
<dbReference type="InterPro" id="IPR036388">
    <property type="entry name" value="WH-like_DNA-bd_sf"/>
</dbReference>
<dbReference type="EMBL" id="JAVDYJ010000001">
    <property type="protein sequence ID" value="MDR7348031.1"/>
    <property type="molecule type" value="Genomic_DNA"/>
</dbReference>
<dbReference type="InterPro" id="IPR036390">
    <property type="entry name" value="WH_DNA-bd_sf"/>
</dbReference>
<keyword evidence="2 5" id="KW-0238">DNA-binding</keyword>
<keyword evidence="6" id="KW-1185">Reference proteome</keyword>
<dbReference type="Proteomes" id="UP001183794">
    <property type="component" value="Unassembled WGS sequence"/>
</dbReference>
<keyword evidence="3" id="KW-0804">Transcription</keyword>
<protein>
    <submittedName>
        <fullName evidence="5">DNA-binding IclR family transcriptional regulator</fullName>
    </submittedName>
</protein>
<dbReference type="PANTHER" id="PTHR30136">
    <property type="entry name" value="HELIX-TURN-HELIX TRANSCRIPTIONAL REGULATOR, ICLR FAMILY"/>
    <property type="match status" value="1"/>
</dbReference>
<dbReference type="Pfam" id="PF09339">
    <property type="entry name" value="HTH_IclR"/>
    <property type="match status" value="1"/>
</dbReference>
<dbReference type="InterPro" id="IPR029016">
    <property type="entry name" value="GAF-like_dom_sf"/>
</dbReference>
<evidence type="ECO:0000256" key="1">
    <source>
        <dbReference type="ARBA" id="ARBA00023015"/>
    </source>
</evidence>
<gene>
    <name evidence="5" type="ORF">J2S62_002288</name>
</gene>
<reference evidence="5 6" key="1">
    <citation type="submission" date="2023-07" db="EMBL/GenBank/DDBJ databases">
        <title>Sequencing the genomes of 1000 actinobacteria strains.</title>
        <authorList>
            <person name="Klenk H.-P."/>
        </authorList>
    </citation>
    <scope>NUCLEOTIDE SEQUENCE [LARGE SCALE GENOMIC DNA]</scope>
    <source>
        <strain evidence="5 6">DSM 22966</strain>
    </source>
</reference>
<dbReference type="Gene3D" id="3.30.450.40">
    <property type="match status" value="1"/>
</dbReference>
<comment type="caution">
    <text evidence="5">The sequence shown here is derived from an EMBL/GenBank/DDBJ whole genome shotgun (WGS) entry which is preliminary data.</text>
</comment>
<dbReference type="RefSeq" id="WP_310174823.1">
    <property type="nucleotide sequence ID" value="NZ_BAABHE010000002.1"/>
</dbReference>